<evidence type="ECO:0000313" key="5">
    <source>
        <dbReference type="Proteomes" id="UP000599523"/>
    </source>
</evidence>
<dbReference type="InterPro" id="IPR038404">
    <property type="entry name" value="TRAP_DctP_sf"/>
</dbReference>
<dbReference type="Pfam" id="PF03480">
    <property type="entry name" value="DctP"/>
    <property type="match status" value="1"/>
</dbReference>
<dbReference type="CDD" id="cd13674">
    <property type="entry name" value="PBP2_TRAP_SBP_like_1"/>
    <property type="match status" value="1"/>
</dbReference>
<dbReference type="InterPro" id="IPR018389">
    <property type="entry name" value="DctP_fam"/>
</dbReference>
<proteinExistence type="inferred from homology"/>
<dbReference type="NCBIfam" id="NF037995">
    <property type="entry name" value="TRAP_S1"/>
    <property type="match status" value="1"/>
</dbReference>
<protein>
    <submittedName>
        <fullName evidence="4">DctP family TRAP transporter solute-binding subunit</fullName>
    </submittedName>
</protein>
<evidence type="ECO:0000313" key="4">
    <source>
        <dbReference type="EMBL" id="NMG01733.1"/>
    </source>
</evidence>
<dbReference type="Proteomes" id="UP000599523">
    <property type="component" value="Unassembled WGS sequence"/>
</dbReference>
<dbReference type="Gene3D" id="3.40.190.170">
    <property type="entry name" value="Bacterial extracellular solute-binding protein, family 7"/>
    <property type="match status" value="1"/>
</dbReference>
<dbReference type="EMBL" id="WTVM01000006">
    <property type="protein sequence ID" value="NMG01733.1"/>
    <property type="molecule type" value="Genomic_DNA"/>
</dbReference>
<name>A0A972J991_9RHOO</name>
<accession>A0A972J991</accession>
<keyword evidence="5" id="KW-1185">Reference proteome</keyword>
<keyword evidence="3" id="KW-0732">Signal</keyword>
<sequence length="334" mass="37467">MEYRMLYVLLVVMCLAAGPTWADEIVIRFSHVVAPDTPKGKAADFFAERAAALTNGRVRVQVYPNSTLYRDREEMEALQLGAVQMLAPSLAKFSVLGVSDFELFDLPYIFADRDALARVTEGPIGRRLLGLLEPRGIKGLAFWDNGFKSFSANRPIRSPEDMVGLRMRIQASKVLEAQMQALGATPVMMAFSDVYPALSAGVVDGTENPHSNLYTQRMHEVQRYLTVSDHGYLGYAVITSKRFWDSLPRAVRRQLEQAMREASEYANRIAYEENVRALEAVRAAGTTTIIELDADQRAEFRRALLPVHELMAGRIGSDLIRSVYRETGFDPLLR</sequence>
<evidence type="ECO:0000256" key="2">
    <source>
        <dbReference type="ARBA" id="ARBA00022448"/>
    </source>
</evidence>
<gene>
    <name evidence="4" type="ORF">GPA21_01925</name>
</gene>
<dbReference type="AlphaFoldDB" id="A0A972J991"/>
<dbReference type="NCBIfam" id="TIGR00787">
    <property type="entry name" value="dctP"/>
    <property type="match status" value="1"/>
</dbReference>
<evidence type="ECO:0000256" key="1">
    <source>
        <dbReference type="ARBA" id="ARBA00009023"/>
    </source>
</evidence>
<comment type="caution">
    <text evidence="4">The sequence shown here is derived from an EMBL/GenBank/DDBJ whole genome shotgun (WGS) entry which is preliminary data.</text>
</comment>
<dbReference type="GO" id="GO:0055085">
    <property type="term" value="P:transmembrane transport"/>
    <property type="evidence" value="ECO:0007669"/>
    <property type="project" value="InterPro"/>
</dbReference>
<dbReference type="InterPro" id="IPR004682">
    <property type="entry name" value="TRAP_DctP"/>
</dbReference>
<dbReference type="GO" id="GO:0015740">
    <property type="term" value="P:C4-dicarboxylate transport"/>
    <property type="evidence" value="ECO:0007669"/>
    <property type="project" value="TreeGrafter"/>
</dbReference>
<reference evidence="4" key="1">
    <citation type="submission" date="2019-12" db="EMBL/GenBank/DDBJ databases">
        <title>Comparative genomics gives insights into the taxonomy of the Azoarcus-Aromatoleum group and reveals separate origins of nif in the plant-associated Azoarcus and non-plant-associated Aromatoleum sub-groups.</title>
        <authorList>
            <person name="Lafos M."/>
            <person name="Maluk M."/>
            <person name="Batista M."/>
            <person name="Junghare M."/>
            <person name="Carmona M."/>
            <person name="Faoro H."/>
            <person name="Cruz L.M."/>
            <person name="Battistoni F."/>
            <person name="De Souza E."/>
            <person name="Pedrosa F."/>
            <person name="Chen W.-M."/>
            <person name="Poole P.S."/>
            <person name="Dixon R.A."/>
            <person name="James E.K."/>
        </authorList>
    </citation>
    <scope>NUCLEOTIDE SEQUENCE</scope>
    <source>
        <strain evidence="4">NSC3</strain>
    </source>
</reference>
<evidence type="ECO:0000256" key="3">
    <source>
        <dbReference type="ARBA" id="ARBA00022729"/>
    </source>
</evidence>
<dbReference type="PIRSF" id="PIRSF006470">
    <property type="entry name" value="DctB"/>
    <property type="match status" value="1"/>
</dbReference>
<dbReference type="GO" id="GO:0030288">
    <property type="term" value="C:outer membrane-bounded periplasmic space"/>
    <property type="evidence" value="ECO:0007669"/>
    <property type="project" value="InterPro"/>
</dbReference>
<organism evidence="4 5">
    <name type="scientific">Azoarcus taiwanensis</name>
    <dbReference type="NCBI Taxonomy" id="666964"/>
    <lineage>
        <taxon>Bacteria</taxon>
        <taxon>Pseudomonadati</taxon>
        <taxon>Pseudomonadota</taxon>
        <taxon>Betaproteobacteria</taxon>
        <taxon>Rhodocyclales</taxon>
        <taxon>Zoogloeaceae</taxon>
        <taxon>Azoarcus</taxon>
    </lineage>
</organism>
<dbReference type="RefSeq" id="WP_168986527.1">
    <property type="nucleotide sequence ID" value="NZ_CAWPHM010000297.1"/>
</dbReference>
<comment type="similarity">
    <text evidence="1">Belongs to the bacterial solute-binding protein 7 family.</text>
</comment>
<dbReference type="PANTHER" id="PTHR33376">
    <property type="match status" value="1"/>
</dbReference>
<keyword evidence="2" id="KW-0813">Transport</keyword>
<dbReference type="PANTHER" id="PTHR33376:SF7">
    <property type="entry name" value="C4-DICARBOXYLATE-BINDING PROTEIN DCTB"/>
    <property type="match status" value="1"/>
</dbReference>